<reference evidence="2" key="1">
    <citation type="submission" date="2023-03" db="EMBL/GenBank/DDBJ databases">
        <authorList>
            <person name="Julca I."/>
        </authorList>
    </citation>
    <scope>NUCLEOTIDE SEQUENCE</scope>
</reference>
<organism evidence="2 3">
    <name type="scientific">Oldenlandia corymbosa var. corymbosa</name>
    <dbReference type="NCBI Taxonomy" id="529605"/>
    <lineage>
        <taxon>Eukaryota</taxon>
        <taxon>Viridiplantae</taxon>
        <taxon>Streptophyta</taxon>
        <taxon>Embryophyta</taxon>
        <taxon>Tracheophyta</taxon>
        <taxon>Spermatophyta</taxon>
        <taxon>Magnoliopsida</taxon>
        <taxon>eudicotyledons</taxon>
        <taxon>Gunneridae</taxon>
        <taxon>Pentapetalae</taxon>
        <taxon>asterids</taxon>
        <taxon>lamiids</taxon>
        <taxon>Gentianales</taxon>
        <taxon>Rubiaceae</taxon>
        <taxon>Rubioideae</taxon>
        <taxon>Spermacoceae</taxon>
        <taxon>Hedyotis-Oldenlandia complex</taxon>
        <taxon>Oldenlandia</taxon>
    </lineage>
</organism>
<dbReference type="Pfam" id="PF08268">
    <property type="entry name" value="FBA_3"/>
    <property type="match status" value="1"/>
</dbReference>
<dbReference type="Gene3D" id="1.20.1280.50">
    <property type="match status" value="1"/>
</dbReference>
<dbReference type="InterPro" id="IPR011043">
    <property type="entry name" value="Gal_Oxase/kelch_b-propeller"/>
</dbReference>
<dbReference type="Proteomes" id="UP001161247">
    <property type="component" value="Chromosome 1"/>
</dbReference>
<feature type="domain" description="F-box" evidence="1">
    <location>
        <begin position="1"/>
        <end position="46"/>
    </location>
</feature>
<dbReference type="EMBL" id="OX459118">
    <property type="protein sequence ID" value="CAI9089149.1"/>
    <property type="molecule type" value="Genomic_DNA"/>
</dbReference>
<dbReference type="PANTHER" id="PTHR31672">
    <property type="entry name" value="BNACNNG10540D PROTEIN"/>
    <property type="match status" value="1"/>
</dbReference>
<dbReference type="SUPFAM" id="SSF50965">
    <property type="entry name" value="Galactose oxidase, central domain"/>
    <property type="match status" value="1"/>
</dbReference>
<dbReference type="SMART" id="SM00256">
    <property type="entry name" value="FBOX"/>
    <property type="match status" value="1"/>
</dbReference>
<dbReference type="SUPFAM" id="SSF81383">
    <property type="entry name" value="F-box domain"/>
    <property type="match status" value="1"/>
</dbReference>
<evidence type="ECO:0000313" key="2">
    <source>
        <dbReference type="EMBL" id="CAI9089149.1"/>
    </source>
</evidence>
<dbReference type="InterPro" id="IPR013187">
    <property type="entry name" value="F-box-assoc_dom_typ3"/>
</dbReference>
<proteinExistence type="predicted"/>
<dbReference type="PANTHER" id="PTHR31672:SF13">
    <property type="entry name" value="F-BOX PROTEIN CPR30-LIKE"/>
    <property type="match status" value="1"/>
</dbReference>
<keyword evidence="3" id="KW-1185">Reference proteome</keyword>
<evidence type="ECO:0000313" key="3">
    <source>
        <dbReference type="Proteomes" id="UP001161247"/>
    </source>
</evidence>
<protein>
    <submittedName>
        <fullName evidence="2">OLC1v1023659C1</fullName>
    </submittedName>
</protein>
<gene>
    <name evidence="2" type="ORF">OLC1_LOCUS1554</name>
</gene>
<dbReference type="InterPro" id="IPR017451">
    <property type="entry name" value="F-box-assoc_interact_dom"/>
</dbReference>
<dbReference type="Pfam" id="PF00646">
    <property type="entry name" value="F-box"/>
    <property type="match status" value="1"/>
</dbReference>
<dbReference type="AlphaFoldDB" id="A0AAV1C0H2"/>
<dbReference type="InterPro" id="IPR001810">
    <property type="entry name" value="F-box_dom"/>
</dbReference>
<dbReference type="InterPro" id="IPR036047">
    <property type="entry name" value="F-box-like_dom_sf"/>
</dbReference>
<sequence length="390" mass="44637">MSLFIPEELWFKILQRLSLRPLFRFKIVCKSWYSHITSPQFTSKSLHTTDDDARKKKIQILLGTPTITKSLFEIEQSAFICDGDDFNFSKIEGPFSSPKTVIGCANGLICLHDDDRYCCRPDPVIILWNPIVKKSLFVNPPSVSSAWSSNFRASFGFGFDQIDNDYKLVRIMSNGGSVALYTLSTGEWQGIRHPAPASFRIKGPCAFFHRAFHWVAFVPGGKHGVLLFDLSNHEFQVMILPEKIQGQHLIDRTMDVHKGSLAIFTFERDRTACKLSIWVMEIYRAEESWTRMHTIDLGDTFLPQLVGIGMNSNFLLLDNDQLVSLDFKGQKRCRLQSMKWSFVKLVTMEESLVLLDWGHQVCDADVNCKRLHYDYFSGGYTGIFKKSISK</sequence>
<accession>A0AAV1C0H2</accession>
<dbReference type="PROSITE" id="PS50181">
    <property type="entry name" value="FBOX"/>
    <property type="match status" value="1"/>
</dbReference>
<name>A0AAV1C0H2_OLDCO</name>
<dbReference type="InterPro" id="IPR050796">
    <property type="entry name" value="SCF_F-box_component"/>
</dbReference>
<evidence type="ECO:0000259" key="1">
    <source>
        <dbReference type="PROSITE" id="PS50181"/>
    </source>
</evidence>
<dbReference type="NCBIfam" id="TIGR01640">
    <property type="entry name" value="F_box_assoc_1"/>
    <property type="match status" value="1"/>
</dbReference>